<dbReference type="SMART" id="SM01381">
    <property type="entry name" value="7TM_GPCR_Srsx"/>
    <property type="match status" value="1"/>
</dbReference>
<feature type="transmembrane region" description="Helical" evidence="12">
    <location>
        <begin position="115"/>
        <end position="136"/>
    </location>
</feature>
<dbReference type="GO" id="GO:0001591">
    <property type="term" value="F:dopamine neurotransmitter receptor activity, coupled via Gi/Go"/>
    <property type="evidence" value="ECO:0007669"/>
    <property type="project" value="TreeGrafter"/>
</dbReference>
<evidence type="ECO:0000256" key="12">
    <source>
        <dbReference type="SAM" id="Phobius"/>
    </source>
</evidence>
<gene>
    <name evidence="14" type="ORF">X798_03224</name>
</gene>
<dbReference type="AlphaFoldDB" id="A0A238BWX3"/>
<feature type="transmembrane region" description="Helical" evidence="12">
    <location>
        <begin position="41"/>
        <end position="64"/>
    </location>
</feature>
<dbReference type="OrthoDB" id="6358729at2759"/>
<keyword evidence="8 10" id="KW-0675">Receptor</keyword>
<evidence type="ECO:0000256" key="7">
    <source>
        <dbReference type="ARBA" id="ARBA00023157"/>
    </source>
</evidence>
<evidence type="ECO:0000256" key="11">
    <source>
        <dbReference type="SAM" id="MobiDB-lite"/>
    </source>
</evidence>
<evidence type="ECO:0000256" key="3">
    <source>
        <dbReference type="ARBA" id="ARBA00022692"/>
    </source>
</evidence>
<comment type="similarity">
    <text evidence="10">Belongs to the G-protein coupled receptor 1 family.</text>
</comment>
<dbReference type="InterPro" id="IPR000276">
    <property type="entry name" value="GPCR_Rhodpsn"/>
</dbReference>
<feature type="transmembrane region" description="Helical" evidence="12">
    <location>
        <begin position="629"/>
        <end position="648"/>
    </location>
</feature>
<keyword evidence="2" id="KW-1003">Cell membrane</keyword>
<dbReference type="GO" id="GO:0005886">
    <property type="term" value="C:plasma membrane"/>
    <property type="evidence" value="ECO:0007669"/>
    <property type="project" value="UniProtKB-SubCell"/>
</dbReference>
<keyword evidence="6 12" id="KW-0472">Membrane</keyword>
<evidence type="ECO:0000259" key="13">
    <source>
        <dbReference type="PROSITE" id="PS50262"/>
    </source>
</evidence>
<dbReference type="PANTHER" id="PTHR24248:SF125">
    <property type="entry name" value="DOPAMINE D2-LIKE RECEPTOR"/>
    <property type="match status" value="1"/>
</dbReference>
<keyword evidence="3 10" id="KW-0812">Transmembrane</keyword>
<evidence type="ECO:0000256" key="2">
    <source>
        <dbReference type="ARBA" id="ARBA00022475"/>
    </source>
</evidence>
<dbReference type="Proteomes" id="UP000242913">
    <property type="component" value="Unassembled WGS sequence"/>
</dbReference>
<dbReference type="GO" id="GO:0045202">
    <property type="term" value="C:synapse"/>
    <property type="evidence" value="ECO:0007669"/>
    <property type="project" value="GOC"/>
</dbReference>
<evidence type="ECO:0000313" key="15">
    <source>
        <dbReference type="Proteomes" id="UP000242913"/>
    </source>
</evidence>
<evidence type="ECO:0000256" key="10">
    <source>
        <dbReference type="RuleBase" id="RU000688"/>
    </source>
</evidence>
<dbReference type="PROSITE" id="PS50262">
    <property type="entry name" value="G_PROTEIN_RECEP_F1_2"/>
    <property type="match status" value="1"/>
</dbReference>
<feature type="transmembrane region" description="Helical" evidence="12">
    <location>
        <begin position="668"/>
        <end position="689"/>
    </location>
</feature>
<organism evidence="14 15">
    <name type="scientific">Onchocerca flexuosa</name>
    <dbReference type="NCBI Taxonomy" id="387005"/>
    <lineage>
        <taxon>Eukaryota</taxon>
        <taxon>Metazoa</taxon>
        <taxon>Ecdysozoa</taxon>
        <taxon>Nematoda</taxon>
        <taxon>Chromadorea</taxon>
        <taxon>Rhabditida</taxon>
        <taxon>Spirurina</taxon>
        <taxon>Spiruromorpha</taxon>
        <taxon>Filarioidea</taxon>
        <taxon>Onchocercidae</taxon>
        <taxon>Onchocerca</taxon>
    </lineage>
</organism>
<keyword evidence="4 12" id="KW-1133">Transmembrane helix</keyword>
<keyword evidence="5 10" id="KW-0297">G-protein coupled receptor</keyword>
<name>A0A238BWX3_9BILA</name>
<evidence type="ECO:0000313" key="14">
    <source>
        <dbReference type="EMBL" id="OZC09821.1"/>
    </source>
</evidence>
<dbReference type="PRINTS" id="PR00237">
    <property type="entry name" value="GPCRRHODOPSN"/>
</dbReference>
<comment type="subcellular location">
    <subcellularLocation>
        <location evidence="1">Cell membrane</location>
        <topology evidence="1">Multi-pass membrane protein</topology>
    </subcellularLocation>
</comment>
<dbReference type="PANTHER" id="PTHR24248">
    <property type="entry name" value="ADRENERGIC RECEPTOR-RELATED G-PROTEIN COUPLED RECEPTOR"/>
    <property type="match status" value="1"/>
</dbReference>
<dbReference type="GO" id="GO:0004930">
    <property type="term" value="F:G protein-coupled receptor activity"/>
    <property type="evidence" value="ECO:0007669"/>
    <property type="project" value="UniProtKB-KW"/>
</dbReference>
<feature type="domain" description="G-protein coupled receptors family 1 profile" evidence="13">
    <location>
        <begin position="56"/>
        <end position="686"/>
    </location>
</feature>
<accession>A0A238BWX3</accession>
<keyword evidence="7" id="KW-1015">Disulfide bond</keyword>
<evidence type="ECO:0000256" key="4">
    <source>
        <dbReference type="ARBA" id="ARBA00022989"/>
    </source>
</evidence>
<evidence type="ECO:0000256" key="5">
    <source>
        <dbReference type="ARBA" id="ARBA00023040"/>
    </source>
</evidence>
<keyword evidence="9 10" id="KW-0807">Transducer</keyword>
<feature type="transmembrane region" description="Helical" evidence="12">
    <location>
        <begin position="76"/>
        <end position="95"/>
    </location>
</feature>
<dbReference type="PROSITE" id="PS00237">
    <property type="entry name" value="G_PROTEIN_RECEP_F1_1"/>
    <property type="match status" value="1"/>
</dbReference>
<feature type="region of interest" description="Disordered" evidence="11">
    <location>
        <begin position="514"/>
        <end position="539"/>
    </location>
</feature>
<dbReference type="Gene3D" id="1.20.1070.10">
    <property type="entry name" value="Rhodopsin 7-helix transmembrane proteins"/>
    <property type="match status" value="2"/>
</dbReference>
<dbReference type="Pfam" id="PF00001">
    <property type="entry name" value="7tm_1"/>
    <property type="match status" value="2"/>
</dbReference>
<feature type="transmembrane region" description="Helical" evidence="12">
    <location>
        <begin position="198"/>
        <end position="220"/>
    </location>
</feature>
<proteinExistence type="inferred from homology"/>
<sequence length="711" mass="81681">MDLKLTKNDTDNTMNVSSSVTDSTSLHWLPQLTIPKHQFNISGLFFLIIPTITILGNLMVIIAVVRFKTLHSAINFLIFGLAVADLLVGLFVMPYAVYVHVQGGYWFLGSIMCDIYSASDVACSTASILLLTVISFDRYRAVTHPISYSHKSHDTRRVIFIMAVIWVISLALASPIVLGVNIRPSDADPYECRFYNPIFSISSSIISFVIPCFIVLFVYIRIMIALRQRQKLSEKQYSSYLWPTKRLTKETTAVSNFDHSGQKAVTEIVKTAEIAKSELTVDSDMNELNLEKDKREKLNDTFAMVSKITTLYSRKIDKENLKNGIGKVPKQYDGSGVYVNKSVNDDVKTIKIDDSDISDSEQNTSTAKRSFSEEFLMEMLKRLNCNNLPCPCRQITLSRFLQNDSKSKENSVIYVPQPEIYKFYELQNMNISENKQNEDAFDHEELKNDVAATDELPLEDESNMKDDRDQEQYLITNTNAEKYEVDIQQEKVKKHLKPNTDFVATKLLNDKSTSDENSTEIKQCDRQQWNSKTDGKTKWRGTEDIEKDSDDIDEAFGKTVKKYFILSNFRKKCKEKKLSIVDSSDSVKNSFMMDRTSKIFRTPLNRGNSFTGRHCSRTQRMEKRATKTLGIVVGIFLACWVPFFSVYILSAICMQINIKSCQADFYAFFYTTWLGYINSCINPIIYTIFNIEFRRAFKRILFEKFSIRKDL</sequence>
<keyword evidence="15" id="KW-1185">Reference proteome</keyword>
<protein>
    <recommendedName>
        <fullName evidence="13">G-protein coupled receptors family 1 profile domain-containing protein</fullName>
    </recommendedName>
</protein>
<reference evidence="14 15" key="1">
    <citation type="submission" date="2015-12" db="EMBL/GenBank/DDBJ databases">
        <title>Draft genome of the nematode, Onchocerca flexuosa.</title>
        <authorList>
            <person name="Mitreva M."/>
        </authorList>
    </citation>
    <scope>NUCLEOTIDE SEQUENCE [LARGE SCALE GENOMIC DNA]</scope>
    <source>
        <strain evidence="14">Red Deer</strain>
    </source>
</reference>
<evidence type="ECO:0000256" key="9">
    <source>
        <dbReference type="ARBA" id="ARBA00023224"/>
    </source>
</evidence>
<evidence type="ECO:0000256" key="6">
    <source>
        <dbReference type="ARBA" id="ARBA00023136"/>
    </source>
</evidence>
<dbReference type="InterPro" id="IPR017452">
    <property type="entry name" value="GPCR_Rhodpsn_7TM"/>
</dbReference>
<feature type="transmembrane region" description="Helical" evidence="12">
    <location>
        <begin position="157"/>
        <end position="178"/>
    </location>
</feature>
<evidence type="ECO:0000256" key="8">
    <source>
        <dbReference type="ARBA" id="ARBA00023170"/>
    </source>
</evidence>
<dbReference type="SUPFAM" id="SSF81321">
    <property type="entry name" value="Family A G protein-coupled receptor-like"/>
    <property type="match status" value="1"/>
</dbReference>
<dbReference type="EMBL" id="KZ269991">
    <property type="protein sequence ID" value="OZC09821.1"/>
    <property type="molecule type" value="Genomic_DNA"/>
</dbReference>
<evidence type="ECO:0000256" key="1">
    <source>
        <dbReference type="ARBA" id="ARBA00004651"/>
    </source>
</evidence>